<proteinExistence type="inferred from homology"/>
<evidence type="ECO:0000313" key="7">
    <source>
        <dbReference type="EMBL" id="KZS64250.1"/>
    </source>
</evidence>
<comment type="similarity">
    <text evidence="2">Belongs to the ABC-2 integral membrane protein family.</text>
</comment>
<comment type="subcellular location">
    <subcellularLocation>
        <location evidence="1">Cell membrane</location>
        <topology evidence="1">Multi-pass membrane protein</topology>
    </subcellularLocation>
</comment>
<keyword evidence="5" id="KW-1133">Transmembrane helix</keyword>
<keyword evidence="4" id="KW-0812">Transmembrane</keyword>
<dbReference type="PANTHER" id="PTHR43077:SF8">
    <property type="entry name" value="DOXORUBICIN RESISTANCE ABC TRANSPORTER PERMEASE PROTEIN DRRB"/>
    <property type="match status" value="1"/>
</dbReference>
<evidence type="ECO:0000313" key="8">
    <source>
        <dbReference type="Proteomes" id="UP000077342"/>
    </source>
</evidence>
<evidence type="ECO:0000256" key="1">
    <source>
        <dbReference type="ARBA" id="ARBA00004651"/>
    </source>
</evidence>
<evidence type="ECO:0000256" key="3">
    <source>
        <dbReference type="ARBA" id="ARBA00022475"/>
    </source>
</evidence>
<evidence type="ECO:0000256" key="6">
    <source>
        <dbReference type="ARBA" id="ARBA00023136"/>
    </source>
</evidence>
<dbReference type="InterPro" id="IPR051328">
    <property type="entry name" value="T7SS_ABC-Transporter"/>
</dbReference>
<keyword evidence="3" id="KW-1003">Cell membrane</keyword>
<dbReference type="PANTHER" id="PTHR43077">
    <property type="entry name" value="TRANSPORT PERMEASE YVFS-RELATED"/>
    <property type="match status" value="1"/>
</dbReference>
<accession>A0A164C5C2</accession>
<sequence>MGPIIVAVALMYGLGLFYVGGTLNPGANLRHIPVAIVNQDAGPTGRLIADGLAANMDKNQFDIRVLPADQARDQLETGKVYAQVLLPWDLSQRLFVLPAATLQPGQPLKPVITISTGPRAGVVAAVIAEKAMRKALGASTPGPAPCSARNYDGKATAHRCREPPCWCWPARSTSRPPRPSLLTTIRCCW</sequence>
<evidence type="ECO:0000256" key="2">
    <source>
        <dbReference type="ARBA" id="ARBA00007783"/>
    </source>
</evidence>
<dbReference type="GO" id="GO:0005886">
    <property type="term" value="C:plasma membrane"/>
    <property type="evidence" value="ECO:0007669"/>
    <property type="project" value="UniProtKB-SubCell"/>
</dbReference>
<evidence type="ECO:0000256" key="5">
    <source>
        <dbReference type="ARBA" id="ARBA00022989"/>
    </source>
</evidence>
<comment type="caution">
    <text evidence="7">The sequence shown here is derived from an EMBL/GenBank/DDBJ whole genome shotgun (WGS) entry which is preliminary data.</text>
</comment>
<name>A0A164C5C2_9MYCO</name>
<keyword evidence="6" id="KW-0472">Membrane</keyword>
<dbReference type="Proteomes" id="UP000077342">
    <property type="component" value="Unassembled WGS sequence"/>
</dbReference>
<dbReference type="AlphaFoldDB" id="A0A164C5C2"/>
<protein>
    <submittedName>
        <fullName evidence="7">Uncharacterized protein</fullName>
    </submittedName>
</protein>
<gene>
    <name evidence="7" type="ORF">A4G28_07535</name>
</gene>
<evidence type="ECO:0000256" key="4">
    <source>
        <dbReference type="ARBA" id="ARBA00022692"/>
    </source>
</evidence>
<dbReference type="EMBL" id="LWCI01000087">
    <property type="protein sequence ID" value="KZS64250.1"/>
    <property type="molecule type" value="Genomic_DNA"/>
</dbReference>
<reference evidence="8" key="1">
    <citation type="submission" date="2016-04" db="EMBL/GenBank/DDBJ databases">
        <authorList>
            <person name="Strapagiel D."/>
            <person name="Borowka P."/>
            <person name="Marciniak B."/>
            <person name="Bakula Z."/>
            <person name="Van Ingen J."/>
            <person name="Safianowska A."/>
            <person name="Dziadek J."/>
            <person name="Jagielski T."/>
        </authorList>
    </citation>
    <scope>NUCLEOTIDE SEQUENCE [LARGE SCALE GENOMIC DNA]</scope>
    <source>
        <strain evidence="8">1010001458</strain>
    </source>
</reference>
<dbReference type="Gene3D" id="3.40.1710.10">
    <property type="entry name" value="abc type-2 transporter like domain"/>
    <property type="match status" value="1"/>
</dbReference>
<keyword evidence="8" id="KW-1185">Reference proteome</keyword>
<organism evidence="7 8">
    <name type="scientific">Mycobacterium ostraviense</name>
    <dbReference type="NCBI Taxonomy" id="2738409"/>
    <lineage>
        <taxon>Bacteria</taxon>
        <taxon>Bacillati</taxon>
        <taxon>Actinomycetota</taxon>
        <taxon>Actinomycetes</taxon>
        <taxon>Mycobacteriales</taxon>
        <taxon>Mycobacteriaceae</taxon>
        <taxon>Mycobacterium</taxon>
    </lineage>
</organism>